<dbReference type="Pfam" id="PF07745">
    <property type="entry name" value="Glyco_hydro_53"/>
    <property type="match status" value="1"/>
</dbReference>
<evidence type="ECO:0000256" key="1">
    <source>
        <dbReference type="ARBA" id="ARBA00001695"/>
    </source>
</evidence>
<gene>
    <name evidence="7" type="ORF">NUU61_008980</name>
</gene>
<dbReference type="EC" id="3.2.1.89" evidence="3 6"/>
<evidence type="ECO:0000256" key="4">
    <source>
        <dbReference type="ARBA" id="ARBA00022801"/>
    </source>
</evidence>
<keyword evidence="8" id="KW-1185">Reference proteome</keyword>
<comment type="similarity">
    <text evidence="2 6">Belongs to the glycosyl hydrolase 53 family.</text>
</comment>
<dbReference type="InterPro" id="IPR011683">
    <property type="entry name" value="Glyco_hydro_53"/>
</dbReference>
<evidence type="ECO:0000313" key="8">
    <source>
        <dbReference type="Proteomes" id="UP001141434"/>
    </source>
</evidence>
<dbReference type="AlphaFoldDB" id="A0A9W9EMJ3"/>
<evidence type="ECO:0000313" key="7">
    <source>
        <dbReference type="EMBL" id="KAJ5084401.1"/>
    </source>
</evidence>
<dbReference type="GO" id="GO:0045490">
    <property type="term" value="P:pectin catabolic process"/>
    <property type="evidence" value="ECO:0007669"/>
    <property type="project" value="TreeGrafter"/>
</dbReference>
<evidence type="ECO:0000256" key="5">
    <source>
        <dbReference type="ARBA" id="ARBA00023295"/>
    </source>
</evidence>
<name>A0A9W9EMJ3_9EURO</name>
<accession>A0A9W9EMJ3</accession>
<reference evidence="7" key="1">
    <citation type="submission" date="2022-11" db="EMBL/GenBank/DDBJ databases">
        <authorList>
            <person name="Petersen C."/>
        </authorList>
    </citation>
    <scope>NUCLEOTIDE SEQUENCE</scope>
    <source>
        <strain evidence="7">IBT 34128</strain>
    </source>
</reference>
<evidence type="ECO:0000256" key="2">
    <source>
        <dbReference type="ARBA" id="ARBA00010687"/>
    </source>
</evidence>
<reference evidence="7" key="2">
    <citation type="journal article" date="2023" name="IMA Fungus">
        <title>Comparative genomic study of the Penicillium genus elucidates a diverse pangenome and 15 lateral gene transfer events.</title>
        <authorList>
            <person name="Petersen C."/>
            <person name="Sorensen T."/>
            <person name="Nielsen M.R."/>
            <person name="Sondergaard T.E."/>
            <person name="Sorensen J.L."/>
            <person name="Fitzpatrick D.A."/>
            <person name="Frisvad J.C."/>
            <person name="Nielsen K.L."/>
        </authorList>
    </citation>
    <scope>NUCLEOTIDE SEQUENCE</scope>
    <source>
        <strain evidence="7">IBT 34128</strain>
    </source>
</reference>
<protein>
    <recommendedName>
        <fullName evidence="3 6">Arabinogalactan endo-beta-1,4-galactanase</fullName>
        <ecNumber evidence="3 6">3.2.1.89</ecNumber>
    </recommendedName>
</protein>
<evidence type="ECO:0000256" key="6">
    <source>
        <dbReference type="RuleBase" id="RU361192"/>
    </source>
</evidence>
<evidence type="ECO:0000256" key="3">
    <source>
        <dbReference type="ARBA" id="ARBA00012556"/>
    </source>
</evidence>
<dbReference type="Proteomes" id="UP001141434">
    <property type="component" value="Unassembled WGS sequence"/>
</dbReference>
<organism evidence="7 8">
    <name type="scientific">Penicillium alfredii</name>
    <dbReference type="NCBI Taxonomy" id="1506179"/>
    <lineage>
        <taxon>Eukaryota</taxon>
        <taxon>Fungi</taxon>
        <taxon>Dikarya</taxon>
        <taxon>Ascomycota</taxon>
        <taxon>Pezizomycotina</taxon>
        <taxon>Eurotiomycetes</taxon>
        <taxon>Eurotiomycetidae</taxon>
        <taxon>Eurotiales</taxon>
        <taxon>Aspergillaceae</taxon>
        <taxon>Penicillium</taxon>
    </lineage>
</organism>
<dbReference type="GeneID" id="81398674"/>
<dbReference type="GO" id="GO:0031218">
    <property type="term" value="F:arabinogalactan endo-1,4-beta-galactosidase activity"/>
    <property type="evidence" value="ECO:0007669"/>
    <property type="project" value="UniProtKB-EC"/>
</dbReference>
<comment type="catalytic activity">
    <reaction evidence="1 6">
        <text>The enzyme specifically hydrolyzes (1-&gt;4)-beta-D-galactosidic linkages in type I arabinogalactans.</text>
        <dbReference type="EC" id="3.2.1.89"/>
    </reaction>
</comment>
<dbReference type="Gene3D" id="3.20.20.80">
    <property type="entry name" value="Glycosidases"/>
    <property type="match status" value="1"/>
</dbReference>
<dbReference type="InterPro" id="IPR017853">
    <property type="entry name" value="GH"/>
</dbReference>
<dbReference type="OrthoDB" id="110914at2759"/>
<dbReference type="PANTHER" id="PTHR34983:SF1">
    <property type="entry name" value="ARABINOGALACTAN ENDO-BETA-1,4-GALACTANASE A"/>
    <property type="match status" value="1"/>
</dbReference>
<keyword evidence="4 6" id="KW-0378">Hydrolase</keyword>
<dbReference type="RefSeq" id="XP_056507798.1">
    <property type="nucleotide sequence ID" value="XM_056659505.1"/>
</dbReference>
<keyword evidence="5 6" id="KW-0326">Glycosidase</keyword>
<comment type="caution">
    <text evidence="7">The sequence shown here is derived from an EMBL/GenBank/DDBJ whole genome shotgun (WGS) entry which is preliminary data.</text>
</comment>
<dbReference type="SUPFAM" id="SSF51445">
    <property type="entry name" value="(Trans)glycosidases"/>
    <property type="match status" value="1"/>
</dbReference>
<proteinExistence type="inferred from homology"/>
<dbReference type="EMBL" id="JAPMSZ010000011">
    <property type="protein sequence ID" value="KAJ5084401.1"/>
    <property type="molecule type" value="Genomic_DNA"/>
</dbReference>
<dbReference type="PANTHER" id="PTHR34983">
    <property type="entry name" value="ARABINOGALACTAN ENDO-BETA-1,4-GALACTANASE A"/>
    <property type="match status" value="1"/>
</dbReference>
<sequence>MVSIGNEIRNGLLWPLGATTNYGNIARLLHSGAWGVKESALATPPKIMIHLDNGWDWSAQQYYYNQALARGSALSSTDFDYIGVSYYPFYGADVTLSALATSLSNLHATYGKDVLVVETN</sequence>
<dbReference type="GO" id="GO:0015926">
    <property type="term" value="F:glucosidase activity"/>
    <property type="evidence" value="ECO:0007669"/>
    <property type="project" value="InterPro"/>
</dbReference>